<gene>
    <name evidence="12" type="ORF">PM001_LOCUS26642</name>
    <name evidence="11" type="ORF">PM001_LOCUS307</name>
</gene>
<evidence type="ECO:0000256" key="8">
    <source>
        <dbReference type="SAM" id="MobiDB-lite"/>
    </source>
</evidence>
<dbReference type="GO" id="GO:0004252">
    <property type="term" value="F:serine-type endopeptidase activity"/>
    <property type="evidence" value="ECO:0007669"/>
    <property type="project" value="InterPro"/>
</dbReference>
<evidence type="ECO:0000313" key="12">
    <source>
        <dbReference type="EMBL" id="CAK7941492.1"/>
    </source>
</evidence>
<keyword evidence="3" id="KW-0645">Protease</keyword>
<dbReference type="InterPro" id="IPR022764">
    <property type="entry name" value="Peptidase_S54_rhomboid_dom"/>
</dbReference>
<dbReference type="Proteomes" id="UP001162060">
    <property type="component" value="Unassembled WGS sequence"/>
</dbReference>
<evidence type="ECO:0000256" key="6">
    <source>
        <dbReference type="ARBA" id="ARBA00022989"/>
    </source>
</evidence>
<keyword evidence="7 9" id="KW-0472">Membrane</keyword>
<feature type="region of interest" description="Disordered" evidence="8">
    <location>
        <begin position="1"/>
        <end position="27"/>
    </location>
</feature>
<dbReference type="EMBL" id="CAKLBY020000264">
    <property type="protein sequence ID" value="CAK7941492.1"/>
    <property type="molecule type" value="Genomic_DNA"/>
</dbReference>
<dbReference type="GO" id="GO:0016020">
    <property type="term" value="C:membrane"/>
    <property type="evidence" value="ECO:0007669"/>
    <property type="project" value="UniProtKB-SubCell"/>
</dbReference>
<feature type="domain" description="Peptidase S54 rhomboid" evidence="10">
    <location>
        <begin position="93"/>
        <end position="225"/>
    </location>
</feature>
<sequence>MRRFQRKTQPQHAQNETDEDSPPRGQRNAFDLPPPLLLLLNSIQTMDRKPPVTLALGGVMYMLHVVGTRTPSLILPFALCPGQVVANKSIGAVFIAPFIHMEDLHLYQSLVSFLWKGYQLEGRLGSIGFCVLLIYLIVLSQAFILVGAHVISWGAMYECFTGLSGVLIAMKAILTVDSPTFTELHSFMVPTKYAAWLELLVTYLFVPKLPLLAQAAGLTSGYIYIMAPNADALVGSASRMIRNLLIRAGFVKRPLRWWQVWPRFMNTLRRRKQQRAARKA</sequence>
<dbReference type="AlphaFoldDB" id="A0AAV1T1G3"/>
<evidence type="ECO:0000313" key="13">
    <source>
        <dbReference type="Proteomes" id="UP001162060"/>
    </source>
</evidence>
<dbReference type="EMBL" id="CAKLBY020000003">
    <property type="protein sequence ID" value="CAK7891966.1"/>
    <property type="molecule type" value="Genomic_DNA"/>
</dbReference>
<dbReference type="Gene3D" id="1.20.1540.10">
    <property type="entry name" value="Rhomboid-like"/>
    <property type="match status" value="1"/>
</dbReference>
<comment type="subcellular location">
    <subcellularLocation>
        <location evidence="1">Membrane</location>
        <topology evidence="1">Multi-pass membrane protein</topology>
    </subcellularLocation>
</comment>
<evidence type="ECO:0000259" key="10">
    <source>
        <dbReference type="Pfam" id="PF01694"/>
    </source>
</evidence>
<evidence type="ECO:0000313" key="11">
    <source>
        <dbReference type="EMBL" id="CAK7891966.1"/>
    </source>
</evidence>
<dbReference type="Pfam" id="PF01694">
    <property type="entry name" value="Rhomboid"/>
    <property type="match status" value="1"/>
</dbReference>
<proteinExistence type="inferred from homology"/>
<evidence type="ECO:0000256" key="7">
    <source>
        <dbReference type="ARBA" id="ARBA00023136"/>
    </source>
</evidence>
<reference evidence="11" key="1">
    <citation type="submission" date="2024-01" db="EMBL/GenBank/DDBJ databases">
        <authorList>
            <person name="Webb A."/>
        </authorList>
    </citation>
    <scope>NUCLEOTIDE SEQUENCE</scope>
    <source>
        <strain evidence="11">Pm1</strain>
    </source>
</reference>
<dbReference type="PANTHER" id="PTHR43066:SF1">
    <property type="entry name" value="RHOMBOID PROTEIN 2"/>
    <property type="match status" value="1"/>
</dbReference>
<feature type="transmembrane region" description="Helical" evidence="9">
    <location>
        <begin position="124"/>
        <end position="144"/>
    </location>
</feature>
<evidence type="ECO:0000256" key="4">
    <source>
        <dbReference type="ARBA" id="ARBA00022692"/>
    </source>
</evidence>
<evidence type="ECO:0000256" key="1">
    <source>
        <dbReference type="ARBA" id="ARBA00004141"/>
    </source>
</evidence>
<evidence type="ECO:0000256" key="2">
    <source>
        <dbReference type="ARBA" id="ARBA00009045"/>
    </source>
</evidence>
<dbReference type="PANTHER" id="PTHR43066">
    <property type="entry name" value="RHOMBOID-RELATED PROTEIN"/>
    <property type="match status" value="1"/>
</dbReference>
<evidence type="ECO:0000256" key="5">
    <source>
        <dbReference type="ARBA" id="ARBA00022801"/>
    </source>
</evidence>
<dbReference type="GO" id="GO:0006508">
    <property type="term" value="P:proteolysis"/>
    <property type="evidence" value="ECO:0007669"/>
    <property type="project" value="UniProtKB-KW"/>
</dbReference>
<evidence type="ECO:0000256" key="9">
    <source>
        <dbReference type="SAM" id="Phobius"/>
    </source>
</evidence>
<dbReference type="InterPro" id="IPR035952">
    <property type="entry name" value="Rhomboid-like_sf"/>
</dbReference>
<name>A0AAV1T1G3_9STRA</name>
<keyword evidence="6 9" id="KW-1133">Transmembrane helix</keyword>
<keyword evidence="5" id="KW-0378">Hydrolase</keyword>
<feature type="transmembrane region" description="Helical" evidence="9">
    <location>
        <begin position="150"/>
        <end position="174"/>
    </location>
</feature>
<organism evidence="11 13">
    <name type="scientific">Peronospora matthiolae</name>
    <dbReference type="NCBI Taxonomy" id="2874970"/>
    <lineage>
        <taxon>Eukaryota</taxon>
        <taxon>Sar</taxon>
        <taxon>Stramenopiles</taxon>
        <taxon>Oomycota</taxon>
        <taxon>Peronosporomycetes</taxon>
        <taxon>Peronosporales</taxon>
        <taxon>Peronosporaceae</taxon>
        <taxon>Peronospora</taxon>
    </lineage>
</organism>
<comment type="caution">
    <text evidence="11">The sequence shown here is derived from an EMBL/GenBank/DDBJ whole genome shotgun (WGS) entry which is preliminary data.</text>
</comment>
<comment type="similarity">
    <text evidence="2">Belongs to the peptidase S54 family.</text>
</comment>
<dbReference type="SUPFAM" id="SSF144091">
    <property type="entry name" value="Rhomboid-like"/>
    <property type="match status" value="1"/>
</dbReference>
<keyword evidence="4 9" id="KW-0812">Transmembrane</keyword>
<protein>
    <recommendedName>
        <fullName evidence="10">Peptidase S54 rhomboid domain-containing protein</fullName>
    </recommendedName>
</protein>
<accession>A0AAV1T1G3</accession>
<evidence type="ECO:0000256" key="3">
    <source>
        <dbReference type="ARBA" id="ARBA00022670"/>
    </source>
</evidence>